<evidence type="ECO:0000256" key="1">
    <source>
        <dbReference type="ARBA" id="ARBA00001946"/>
    </source>
</evidence>
<dbReference type="RefSeq" id="WP_344118823.1">
    <property type="nucleotide sequence ID" value="NZ_BAAABW010000018.1"/>
</dbReference>
<organism evidence="7 8">
    <name type="scientific">Streptomyces blastmyceticus</name>
    <dbReference type="NCBI Taxonomy" id="68180"/>
    <lineage>
        <taxon>Bacteria</taxon>
        <taxon>Bacillati</taxon>
        <taxon>Actinomycetota</taxon>
        <taxon>Actinomycetes</taxon>
        <taxon>Kitasatosporales</taxon>
        <taxon>Streptomycetaceae</taxon>
        <taxon>Streptomyces</taxon>
    </lineage>
</organism>
<accession>A0ABN0X507</accession>
<dbReference type="SFLD" id="SFLDS00005">
    <property type="entry name" value="Isoprenoid_Synthase_Type_I"/>
    <property type="match status" value="1"/>
</dbReference>
<dbReference type="InterPro" id="IPR008949">
    <property type="entry name" value="Isoprenoid_synthase_dom_sf"/>
</dbReference>
<keyword evidence="3 6" id="KW-0808">Transferase</keyword>
<dbReference type="SUPFAM" id="SSF48576">
    <property type="entry name" value="Terpenoid synthases"/>
    <property type="match status" value="1"/>
</dbReference>
<evidence type="ECO:0000256" key="2">
    <source>
        <dbReference type="ARBA" id="ARBA00006706"/>
    </source>
</evidence>
<dbReference type="Pfam" id="PF00348">
    <property type="entry name" value="polyprenyl_synt"/>
    <property type="match status" value="1"/>
</dbReference>
<dbReference type="PROSITE" id="PS00723">
    <property type="entry name" value="POLYPRENYL_SYNTHASE_1"/>
    <property type="match status" value="1"/>
</dbReference>
<reference evidence="7 8" key="1">
    <citation type="journal article" date="2019" name="Int. J. Syst. Evol. Microbiol.">
        <title>The Global Catalogue of Microorganisms (GCM) 10K type strain sequencing project: providing services to taxonomists for standard genome sequencing and annotation.</title>
        <authorList>
            <consortium name="The Broad Institute Genomics Platform"/>
            <consortium name="The Broad Institute Genome Sequencing Center for Infectious Disease"/>
            <person name="Wu L."/>
            <person name="Ma J."/>
        </authorList>
    </citation>
    <scope>NUCLEOTIDE SEQUENCE [LARGE SCALE GENOMIC DNA]</scope>
    <source>
        <strain evidence="7 8">JCM 4565</strain>
    </source>
</reference>
<evidence type="ECO:0000256" key="6">
    <source>
        <dbReference type="RuleBase" id="RU004466"/>
    </source>
</evidence>
<evidence type="ECO:0000256" key="4">
    <source>
        <dbReference type="ARBA" id="ARBA00022723"/>
    </source>
</evidence>
<proteinExistence type="inferred from homology"/>
<comment type="similarity">
    <text evidence="2 6">Belongs to the FPP/GGPP synthase family.</text>
</comment>
<keyword evidence="8" id="KW-1185">Reference proteome</keyword>
<keyword evidence="5" id="KW-0460">Magnesium</keyword>
<evidence type="ECO:0000256" key="5">
    <source>
        <dbReference type="ARBA" id="ARBA00022842"/>
    </source>
</evidence>
<evidence type="ECO:0000313" key="8">
    <source>
        <dbReference type="Proteomes" id="UP001500063"/>
    </source>
</evidence>
<dbReference type="Gene3D" id="1.10.600.10">
    <property type="entry name" value="Farnesyl Diphosphate Synthase"/>
    <property type="match status" value="1"/>
</dbReference>
<comment type="cofactor">
    <cofactor evidence="1">
        <name>Mg(2+)</name>
        <dbReference type="ChEBI" id="CHEBI:18420"/>
    </cofactor>
</comment>
<dbReference type="PANTHER" id="PTHR12001">
    <property type="entry name" value="GERANYLGERANYL PYROPHOSPHATE SYNTHASE"/>
    <property type="match status" value="1"/>
</dbReference>
<dbReference type="EMBL" id="BAAABW010000018">
    <property type="protein sequence ID" value="GAA0355342.1"/>
    <property type="molecule type" value="Genomic_DNA"/>
</dbReference>
<protein>
    <recommendedName>
        <fullName evidence="9">Polyprenyl synthetase family protein</fullName>
    </recommendedName>
</protein>
<evidence type="ECO:0008006" key="9">
    <source>
        <dbReference type="Google" id="ProtNLM"/>
    </source>
</evidence>
<sequence>MNLDPPLHSAAPERSPAALFSRYYTRRAEELWPRTDDALDSLARYALLPHGKLLRPRLFLLCVAALGGDLAQASVIAAALESHHTASLVHDDLIDGDAERRGRPSVHARFGTDQALLVGDALVCRSFADVADCRGEGLAPQLLLDIIVLAGNTGVEICRGQLLEDRMRTDLACGLDTYLAMVTLKTAALLRATCRMAALLTGADPEITAALTAYGETLGVAFQMRDDLLPYRGQDVRSQPGKPMASDLRNRRPTLPLLLAVERATPRQARQLRRLFLRGEGRRARRRLTALMHELKAVEAAVGMLDAYVETARTHLNRLPDTSHREQLHRLTYAMSTS</sequence>
<comment type="caution">
    <text evidence="7">The sequence shown here is derived from an EMBL/GenBank/DDBJ whole genome shotgun (WGS) entry which is preliminary data.</text>
</comment>
<dbReference type="CDD" id="cd00685">
    <property type="entry name" value="Trans_IPPS_HT"/>
    <property type="match status" value="1"/>
</dbReference>
<name>A0ABN0X507_9ACTN</name>
<dbReference type="InterPro" id="IPR033749">
    <property type="entry name" value="Polyprenyl_synt_CS"/>
</dbReference>
<dbReference type="PANTHER" id="PTHR12001:SF85">
    <property type="entry name" value="SHORT CHAIN ISOPRENYL DIPHOSPHATE SYNTHASE"/>
    <property type="match status" value="1"/>
</dbReference>
<dbReference type="InterPro" id="IPR000092">
    <property type="entry name" value="Polyprenyl_synt"/>
</dbReference>
<keyword evidence="4" id="KW-0479">Metal-binding</keyword>
<evidence type="ECO:0000313" key="7">
    <source>
        <dbReference type="EMBL" id="GAA0355342.1"/>
    </source>
</evidence>
<gene>
    <name evidence="7" type="ORF">GCM10010319_35670</name>
</gene>
<evidence type="ECO:0000256" key="3">
    <source>
        <dbReference type="ARBA" id="ARBA00022679"/>
    </source>
</evidence>
<dbReference type="Proteomes" id="UP001500063">
    <property type="component" value="Unassembled WGS sequence"/>
</dbReference>